<protein>
    <submittedName>
        <fullName evidence="1">Uncharacterized protein</fullName>
    </submittedName>
</protein>
<evidence type="ECO:0000313" key="2">
    <source>
        <dbReference type="Proteomes" id="UP000694556"/>
    </source>
</evidence>
<dbReference type="Proteomes" id="UP000694556">
    <property type="component" value="Chromosome 13"/>
</dbReference>
<dbReference type="Ensembl" id="ENSCMMT00000020983.1">
    <property type="protein sequence ID" value="ENSCMMP00000019107.1"/>
    <property type="gene ID" value="ENSCMMG00000012062.1"/>
</dbReference>
<dbReference type="InterPro" id="IPR043046">
    <property type="entry name" value="IL17RA/B_FnIII-like_2_sf"/>
</dbReference>
<sequence length="62" mass="7006">MKSFQPSGSLWNPNITVCKIETGLEVNFTTSSLGLEYFIILALIKQYYVLLEKNMGAKVIFC</sequence>
<reference evidence="1" key="3">
    <citation type="submission" date="2025-09" db="UniProtKB">
        <authorList>
            <consortium name="Ensembl"/>
        </authorList>
    </citation>
    <scope>IDENTIFICATION</scope>
</reference>
<dbReference type="Gene3D" id="2.60.40.2150">
    <property type="entry name" value="Interleukin-17 receptor A/B, fibronectin-III-like domain 2"/>
    <property type="match status" value="1"/>
</dbReference>
<dbReference type="AlphaFoldDB" id="A0A8C3CDH0"/>
<proteinExistence type="predicted"/>
<organism evidence="1 2">
    <name type="scientific">Cairina moschata</name>
    <name type="common">Muscovy duck</name>
    <dbReference type="NCBI Taxonomy" id="8855"/>
    <lineage>
        <taxon>Eukaryota</taxon>
        <taxon>Metazoa</taxon>
        <taxon>Chordata</taxon>
        <taxon>Craniata</taxon>
        <taxon>Vertebrata</taxon>
        <taxon>Euteleostomi</taxon>
        <taxon>Archelosauria</taxon>
        <taxon>Archosauria</taxon>
        <taxon>Dinosauria</taxon>
        <taxon>Saurischia</taxon>
        <taxon>Theropoda</taxon>
        <taxon>Coelurosauria</taxon>
        <taxon>Aves</taxon>
        <taxon>Neognathae</taxon>
        <taxon>Galloanserae</taxon>
        <taxon>Anseriformes</taxon>
        <taxon>Anatidae</taxon>
        <taxon>Anatinae</taxon>
        <taxon>Cairina</taxon>
    </lineage>
</organism>
<evidence type="ECO:0000313" key="1">
    <source>
        <dbReference type="Ensembl" id="ENSCMMP00000019107.1"/>
    </source>
</evidence>
<accession>A0A8C3CDH0</accession>
<reference evidence="1" key="1">
    <citation type="submission" date="2018-09" db="EMBL/GenBank/DDBJ databases">
        <title>Common duck and Muscovy duck high density SNP chip.</title>
        <authorList>
            <person name="Vignal A."/>
            <person name="Thebault N."/>
            <person name="Warren W.C."/>
        </authorList>
    </citation>
    <scope>NUCLEOTIDE SEQUENCE [LARGE SCALE GENOMIC DNA]</scope>
</reference>
<keyword evidence="2" id="KW-1185">Reference proteome</keyword>
<name>A0A8C3CDH0_CAIMO</name>
<reference evidence="1" key="2">
    <citation type="submission" date="2025-08" db="UniProtKB">
        <authorList>
            <consortium name="Ensembl"/>
        </authorList>
    </citation>
    <scope>IDENTIFICATION</scope>
</reference>